<dbReference type="AlphaFoldDB" id="A0AAW5E5H0"/>
<dbReference type="EMBL" id="JAKTTI010000001">
    <property type="protein sequence ID" value="MCH1624024.1"/>
    <property type="molecule type" value="Genomic_DNA"/>
</dbReference>
<dbReference type="NCBIfam" id="TIGR04502">
    <property type="entry name" value="microcomp_EutL"/>
    <property type="match status" value="1"/>
</dbReference>
<dbReference type="Gene3D" id="3.30.70.1710">
    <property type="match status" value="2"/>
</dbReference>
<feature type="domain" description="BMC circularly permuted" evidence="3">
    <location>
        <begin position="2"/>
        <end position="112"/>
    </location>
</feature>
<comment type="caution">
    <text evidence="4">The sequence shown here is derived from an EMBL/GenBank/DDBJ whole genome shotgun (WGS) entry which is preliminary data.</text>
</comment>
<dbReference type="GO" id="GO:0031469">
    <property type="term" value="C:bacterial microcompartment"/>
    <property type="evidence" value="ECO:0007669"/>
    <property type="project" value="UniProtKB-SubCell"/>
</dbReference>
<dbReference type="NCBIfam" id="NF011934">
    <property type="entry name" value="PRK15405.1"/>
    <property type="match status" value="1"/>
</dbReference>
<name>A0AAW5E5H0_9BACI</name>
<keyword evidence="2" id="KW-1283">Bacterial microcompartment</keyword>
<gene>
    <name evidence="4" type="primary">eutL</name>
    <name evidence="4" type="ORF">MJG50_01685</name>
</gene>
<sequence>MGKDIYPLPAAVLASRIIPNVDEGLAKHLELLPHLKSLALVTCTSDDVGYTALDEATKKAAVEVVYAKSFYAGAAHSSGPLSGEFIGILGAETPSEARSGLDVVVQMIERGPCFYALDSSGSHAYYAHTISKSGAYLSKVAGVEAGAPLAYLIAPPLEAVVGLEAALKAANVRLCVFYGPPTETNFGGGLLTGTQSSCMAAAEAFAEAVRKISESPFGGT</sequence>
<reference evidence="4" key="1">
    <citation type="submission" date="2022-02" db="EMBL/GenBank/DDBJ databases">
        <title>Fredinandcohnia quinoae sp. nov. isolated from Chenopodium quinoa seeds.</title>
        <authorList>
            <person name="Saati-Santamaria Z."/>
            <person name="Flores-Felix J.D."/>
            <person name="Igual J.M."/>
            <person name="Velazquez E."/>
            <person name="Garcia-Fraile P."/>
            <person name="Martinez-Molina E."/>
        </authorList>
    </citation>
    <scope>NUCLEOTIDE SEQUENCE</scope>
    <source>
        <strain evidence="4">SECRCQ15</strain>
    </source>
</reference>
<dbReference type="InterPro" id="IPR030983">
    <property type="entry name" value="EutL"/>
</dbReference>
<comment type="subcellular location">
    <subcellularLocation>
        <location evidence="1">Bacterial microcompartment</location>
    </subcellularLocation>
</comment>
<organism evidence="4 5">
    <name type="scientific">Fredinandcohnia quinoae</name>
    <dbReference type="NCBI Taxonomy" id="2918902"/>
    <lineage>
        <taxon>Bacteria</taxon>
        <taxon>Bacillati</taxon>
        <taxon>Bacillota</taxon>
        <taxon>Bacilli</taxon>
        <taxon>Bacillales</taxon>
        <taxon>Bacillaceae</taxon>
        <taxon>Fredinandcohnia</taxon>
    </lineage>
</organism>
<dbReference type="InterPro" id="IPR044870">
    <property type="entry name" value="BMC_CP"/>
</dbReference>
<dbReference type="InterPro" id="IPR000249">
    <property type="entry name" value="BMC_dom"/>
</dbReference>
<dbReference type="SMART" id="SM00877">
    <property type="entry name" value="BMC"/>
    <property type="match status" value="2"/>
</dbReference>
<evidence type="ECO:0000256" key="1">
    <source>
        <dbReference type="ARBA" id="ARBA00024322"/>
    </source>
</evidence>
<proteinExistence type="predicted"/>
<dbReference type="RefSeq" id="WP_240252269.1">
    <property type="nucleotide sequence ID" value="NZ_JAKTTI010000001.1"/>
</dbReference>
<dbReference type="InterPro" id="IPR009193">
    <property type="entry name" value="EutL_PduB"/>
</dbReference>
<evidence type="ECO:0000259" key="3">
    <source>
        <dbReference type="PROSITE" id="PS51931"/>
    </source>
</evidence>
<dbReference type="InterPro" id="IPR037233">
    <property type="entry name" value="CcmK-like_sf"/>
</dbReference>
<protein>
    <submittedName>
        <fullName evidence="4">Ethanolamine utilization microcompartment protein EutL</fullName>
    </submittedName>
</protein>
<dbReference type="Pfam" id="PF00936">
    <property type="entry name" value="BMC"/>
    <property type="match status" value="1"/>
</dbReference>
<accession>A0AAW5E5H0</accession>
<evidence type="ECO:0000313" key="5">
    <source>
        <dbReference type="Proteomes" id="UP001431131"/>
    </source>
</evidence>
<keyword evidence="5" id="KW-1185">Reference proteome</keyword>
<dbReference type="PROSITE" id="PS51931">
    <property type="entry name" value="BMC_CP"/>
    <property type="match status" value="2"/>
</dbReference>
<dbReference type="GO" id="GO:0005198">
    <property type="term" value="F:structural molecule activity"/>
    <property type="evidence" value="ECO:0007669"/>
    <property type="project" value="InterPro"/>
</dbReference>
<feature type="domain" description="BMC circularly permuted" evidence="3">
    <location>
        <begin position="114"/>
        <end position="217"/>
    </location>
</feature>
<evidence type="ECO:0000256" key="2">
    <source>
        <dbReference type="ARBA" id="ARBA00024446"/>
    </source>
</evidence>
<evidence type="ECO:0000313" key="4">
    <source>
        <dbReference type="EMBL" id="MCH1624024.1"/>
    </source>
</evidence>
<dbReference type="Proteomes" id="UP001431131">
    <property type="component" value="Unassembled WGS sequence"/>
</dbReference>
<dbReference type="PIRSF" id="PIRSF012290">
    <property type="entry name" value="EutL_PduB"/>
    <property type="match status" value="1"/>
</dbReference>